<accession>A0ABR2HVA2</accession>
<organism evidence="1 2">
    <name type="scientific">Tritrichomonas musculus</name>
    <dbReference type="NCBI Taxonomy" id="1915356"/>
    <lineage>
        <taxon>Eukaryota</taxon>
        <taxon>Metamonada</taxon>
        <taxon>Parabasalia</taxon>
        <taxon>Tritrichomonadida</taxon>
        <taxon>Tritrichomonadidae</taxon>
        <taxon>Tritrichomonas</taxon>
    </lineage>
</organism>
<reference evidence="1 2" key="1">
    <citation type="submission" date="2024-04" db="EMBL/GenBank/DDBJ databases">
        <title>Tritrichomonas musculus Genome.</title>
        <authorList>
            <person name="Alves-Ferreira E."/>
            <person name="Grigg M."/>
            <person name="Lorenzi H."/>
            <person name="Galac M."/>
        </authorList>
    </citation>
    <scope>NUCLEOTIDE SEQUENCE [LARGE SCALE GENOMIC DNA]</scope>
    <source>
        <strain evidence="1 2">EAF2021</strain>
    </source>
</reference>
<sequence length="282" mass="32970">MANISFIGDRFINIRTSSNNRIEYRCIEKKKEVIVNLESSYIQDAKLTTCDFKMVWSKVDDKWIVTTYNEHTCPPDRHNFENRKAKAAHFPSIFIDEAIRNLKTHYFTINEGISAFKTEFTQNVNQRTLRRRLERQLPIDCEASRIIEWQKIPEYLENNIQNGGLSKLAVNKNNEIIGIGITKHPLIYKQYIEGKENKLFNRFFNKNAGGELSTSSPVESINSLIAPYKDKEPIQIFNILELYGYEQCTKLMLLKNFTTPYYDSRMNQVTQKANKFFAINVP</sequence>
<evidence type="ECO:0000313" key="1">
    <source>
        <dbReference type="EMBL" id="KAK8853599.1"/>
    </source>
</evidence>
<protein>
    <recommendedName>
        <fullName evidence="3">FLYWCH-type domain-containing protein</fullName>
    </recommendedName>
</protein>
<comment type="caution">
    <text evidence="1">The sequence shown here is derived from an EMBL/GenBank/DDBJ whole genome shotgun (WGS) entry which is preliminary data.</text>
</comment>
<proteinExistence type="predicted"/>
<dbReference type="Proteomes" id="UP001470230">
    <property type="component" value="Unassembled WGS sequence"/>
</dbReference>
<gene>
    <name evidence="1" type="ORF">M9Y10_017160</name>
</gene>
<dbReference type="EMBL" id="JAPFFF010000022">
    <property type="protein sequence ID" value="KAK8853599.1"/>
    <property type="molecule type" value="Genomic_DNA"/>
</dbReference>
<keyword evidence="2" id="KW-1185">Reference proteome</keyword>
<evidence type="ECO:0008006" key="3">
    <source>
        <dbReference type="Google" id="ProtNLM"/>
    </source>
</evidence>
<evidence type="ECO:0000313" key="2">
    <source>
        <dbReference type="Proteomes" id="UP001470230"/>
    </source>
</evidence>
<name>A0ABR2HVA2_9EUKA</name>